<dbReference type="EMBL" id="KI965403">
    <property type="protein sequence ID" value="EUD70925.1"/>
    <property type="molecule type" value="Genomic_DNA"/>
</dbReference>
<sequence>MSILIKYISYFALIIINNIKNIVIVIACAILSVLSELQLFKFKIPLFYLRIFNKLLGSYTLIAIEFINSSINMVSMIIVILNRRKKLKIYYKYIGLKIKLLNTLKWIINLSILNQNNINLCNLNRKWSMTIYSVFNKIDGYFCEKDGGYGGTVEKADKSIHNYCRYVSYLSQRFCSSYLDMASSGVINLLEMLKDKFDSKYDKLAEYAILFLSYKLKQHSQHKSTNLNTVYTNHIKK</sequence>
<proteinExistence type="predicted"/>
<dbReference type="Pfam" id="PF06022">
    <property type="entry name" value="Cir_Bir_Yir"/>
    <property type="match status" value="1"/>
</dbReference>
<evidence type="ECO:0000313" key="3">
    <source>
        <dbReference type="Proteomes" id="UP000030659"/>
    </source>
</evidence>
<keyword evidence="1" id="KW-0812">Transmembrane</keyword>
<feature type="transmembrane region" description="Helical" evidence="1">
    <location>
        <begin position="55"/>
        <end position="81"/>
    </location>
</feature>
<gene>
    <name evidence="2" type="ORF">YYG_04049</name>
</gene>
<feature type="transmembrane region" description="Helical" evidence="1">
    <location>
        <begin position="7"/>
        <end position="35"/>
    </location>
</feature>
<dbReference type="InterPro" id="IPR006477">
    <property type="entry name" value="Yir_bir_cir"/>
</dbReference>
<dbReference type="Proteomes" id="UP000030659">
    <property type="component" value="Unassembled WGS sequence"/>
</dbReference>
<protein>
    <submittedName>
        <fullName evidence="2">Uncharacterized protein</fullName>
    </submittedName>
</protein>
<accession>W7AGQ3</accession>
<keyword evidence="1" id="KW-0472">Membrane</keyword>
<name>W7AGQ3_PLAVN</name>
<keyword evidence="1" id="KW-1133">Transmembrane helix</keyword>
<reference evidence="2 3" key="1">
    <citation type="submission" date="2013-02" db="EMBL/GenBank/DDBJ databases">
        <title>The Genome Sequence of Plasmodium vinckei petteri CR.</title>
        <authorList>
            <consortium name="The Broad Institute Genome Sequencing Platform"/>
            <consortium name="The Broad Institute Genome Sequencing Center for Infectious Disease"/>
            <person name="Neafsey D."/>
            <person name="Cheeseman I."/>
            <person name="Volkman S."/>
            <person name="Adams J."/>
            <person name="Walker B."/>
            <person name="Young S.K."/>
            <person name="Zeng Q."/>
            <person name="Gargeya S."/>
            <person name="Fitzgerald M."/>
            <person name="Haas B."/>
            <person name="Abouelleil A."/>
            <person name="Alvarado L."/>
            <person name="Arachchi H.M."/>
            <person name="Berlin A.M."/>
            <person name="Chapman S.B."/>
            <person name="Dewar J."/>
            <person name="Goldberg J."/>
            <person name="Griggs A."/>
            <person name="Gujja S."/>
            <person name="Hansen M."/>
            <person name="Howarth C."/>
            <person name="Imamovic A."/>
            <person name="Larimer J."/>
            <person name="McCowan C."/>
            <person name="Murphy C."/>
            <person name="Neiman D."/>
            <person name="Pearson M."/>
            <person name="Priest M."/>
            <person name="Roberts A."/>
            <person name="Saif S."/>
            <person name="Shea T."/>
            <person name="Sisk P."/>
            <person name="Sykes S."/>
            <person name="Wortman J."/>
            <person name="Nusbaum C."/>
            <person name="Birren B."/>
        </authorList>
    </citation>
    <scope>NUCLEOTIDE SEQUENCE [LARGE SCALE GENOMIC DNA]</scope>
    <source>
        <strain evidence="2 3">CR</strain>
    </source>
</reference>
<dbReference type="AlphaFoldDB" id="W7AGQ3"/>
<organism evidence="2 3">
    <name type="scientific">Plasmodium vinckei petteri</name>
    <dbReference type="NCBI Taxonomy" id="138298"/>
    <lineage>
        <taxon>Eukaryota</taxon>
        <taxon>Sar</taxon>
        <taxon>Alveolata</taxon>
        <taxon>Apicomplexa</taxon>
        <taxon>Aconoidasida</taxon>
        <taxon>Haemosporida</taxon>
        <taxon>Plasmodiidae</taxon>
        <taxon>Plasmodium</taxon>
        <taxon>Plasmodium (Vinckeia)</taxon>
    </lineage>
</organism>
<evidence type="ECO:0000313" key="2">
    <source>
        <dbReference type="EMBL" id="EUD70925.1"/>
    </source>
</evidence>
<evidence type="ECO:0000256" key="1">
    <source>
        <dbReference type="SAM" id="Phobius"/>
    </source>
</evidence>